<comment type="caution">
    <text evidence="2">The sequence shown here is derived from an EMBL/GenBank/DDBJ whole genome shotgun (WGS) entry which is preliminary data.</text>
</comment>
<evidence type="ECO:0000313" key="3">
    <source>
        <dbReference type="Proteomes" id="UP001168821"/>
    </source>
</evidence>
<protein>
    <submittedName>
        <fullName evidence="2">Uncharacterized protein</fullName>
    </submittedName>
</protein>
<proteinExistence type="predicted"/>
<keyword evidence="3" id="KW-1185">Reference proteome</keyword>
<evidence type="ECO:0000256" key="1">
    <source>
        <dbReference type="SAM" id="MobiDB-lite"/>
    </source>
</evidence>
<sequence length="250" mass="28106">MTSQLAAFELEETRRTPSTAQVITQEKEISFEGTFKFTTSTAEKSIISQEAPLIEEVTTEEDVTKLKTAIPEQKQSLQEHIPHRTVSITEITSTEKESNYKPGDKPTTFSAELELEETRKTASTAQVLTQEKEIIFEEAVKCKTSKADKTISPQKAPLIEEVTTSEDTGKLTAEVPDTVEAQREHIPHTTVSITETTSTEKESDYKPAKESSFEGTVTFKTSKADKKKTEILERKTRKAKLIYRLQMQVN</sequence>
<gene>
    <name evidence="2" type="ORF">Zmor_005275</name>
</gene>
<name>A0AA38MKJ0_9CUCU</name>
<evidence type="ECO:0000313" key="2">
    <source>
        <dbReference type="EMBL" id="KAJ3660845.1"/>
    </source>
</evidence>
<dbReference type="Proteomes" id="UP001168821">
    <property type="component" value="Unassembled WGS sequence"/>
</dbReference>
<dbReference type="AlphaFoldDB" id="A0AA38MKJ0"/>
<accession>A0AA38MKJ0</accession>
<dbReference type="EMBL" id="JALNTZ010000002">
    <property type="protein sequence ID" value="KAJ3660845.1"/>
    <property type="molecule type" value="Genomic_DNA"/>
</dbReference>
<feature type="compositionally biased region" description="Basic and acidic residues" evidence="1">
    <location>
        <begin position="198"/>
        <end position="212"/>
    </location>
</feature>
<reference evidence="2" key="1">
    <citation type="journal article" date="2023" name="G3 (Bethesda)">
        <title>Whole genome assemblies of Zophobas morio and Tenebrio molitor.</title>
        <authorList>
            <person name="Kaur S."/>
            <person name="Stinson S.A."/>
            <person name="diCenzo G.C."/>
        </authorList>
    </citation>
    <scope>NUCLEOTIDE SEQUENCE</scope>
    <source>
        <strain evidence="2">QUZm001</strain>
    </source>
</reference>
<organism evidence="2 3">
    <name type="scientific">Zophobas morio</name>
    <dbReference type="NCBI Taxonomy" id="2755281"/>
    <lineage>
        <taxon>Eukaryota</taxon>
        <taxon>Metazoa</taxon>
        <taxon>Ecdysozoa</taxon>
        <taxon>Arthropoda</taxon>
        <taxon>Hexapoda</taxon>
        <taxon>Insecta</taxon>
        <taxon>Pterygota</taxon>
        <taxon>Neoptera</taxon>
        <taxon>Endopterygota</taxon>
        <taxon>Coleoptera</taxon>
        <taxon>Polyphaga</taxon>
        <taxon>Cucujiformia</taxon>
        <taxon>Tenebrionidae</taxon>
        <taxon>Zophobas</taxon>
    </lineage>
</organism>
<feature type="region of interest" description="Disordered" evidence="1">
    <location>
        <begin position="183"/>
        <end position="213"/>
    </location>
</feature>